<dbReference type="Gene3D" id="3.40.50.1820">
    <property type="entry name" value="alpha/beta hydrolase"/>
    <property type="match status" value="1"/>
</dbReference>
<dbReference type="Pfam" id="PF00975">
    <property type="entry name" value="Thioesterase"/>
    <property type="match status" value="1"/>
</dbReference>
<proteinExistence type="inferred from homology"/>
<dbReference type="InterPro" id="IPR029058">
    <property type="entry name" value="AB_hydrolase_fold"/>
</dbReference>
<dbReference type="AlphaFoldDB" id="A0A3S0WXI2"/>
<keyword evidence="4" id="KW-1185">Reference proteome</keyword>
<dbReference type="EMBL" id="RZIJ01000016">
    <property type="protein sequence ID" value="RUQ67813.1"/>
    <property type="molecule type" value="Genomic_DNA"/>
</dbReference>
<name>A0A3S0WXI2_9PROT</name>
<dbReference type="PANTHER" id="PTHR11487:SF0">
    <property type="entry name" value="S-ACYL FATTY ACID SYNTHASE THIOESTERASE, MEDIUM CHAIN"/>
    <property type="match status" value="1"/>
</dbReference>
<dbReference type="InterPro" id="IPR012223">
    <property type="entry name" value="TEII"/>
</dbReference>
<comment type="similarity">
    <text evidence="1">Belongs to the thioesterase family.</text>
</comment>
<evidence type="ECO:0000313" key="3">
    <source>
        <dbReference type="EMBL" id="RUQ67813.1"/>
    </source>
</evidence>
<sequence length="263" mass="28543">MLREHEDALDAPDSPWLVRFNRRARPALRLFVFPFAGGSAMHYHRWARLVPDEVDLVGIQYPGRCSRLTEPGLTEFATLVEGARHAVEPLLDVDRIAFFGHSLGALVAFELTRSLRAHGQRQPDHLFLSARGAPDSPATGSVPDTLSDADLVQFLKRLGGTPDAMLNDAGVMAMILPGLRADLEALATWRPPAGDPLALPVTTLAGIDDRAFPPDSLAGWARETTGPFAARLFPGGHFYLTDHNEAALDVVLGAFGLSRSDPR</sequence>
<dbReference type="GO" id="GO:0008610">
    <property type="term" value="P:lipid biosynthetic process"/>
    <property type="evidence" value="ECO:0007669"/>
    <property type="project" value="TreeGrafter"/>
</dbReference>
<dbReference type="SUPFAM" id="SSF53474">
    <property type="entry name" value="alpha/beta-Hydrolases"/>
    <property type="match status" value="1"/>
</dbReference>
<gene>
    <name evidence="3" type="ORF">EJ913_19260</name>
</gene>
<accession>A0A3S0WXI2</accession>
<dbReference type="OrthoDB" id="8480037at2"/>
<evidence type="ECO:0000256" key="1">
    <source>
        <dbReference type="ARBA" id="ARBA00007169"/>
    </source>
</evidence>
<dbReference type="RefSeq" id="WP_127000846.1">
    <property type="nucleotide sequence ID" value="NZ_JBNPXW010000014.1"/>
</dbReference>
<feature type="domain" description="Thioesterase" evidence="2">
    <location>
        <begin position="29"/>
        <end position="248"/>
    </location>
</feature>
<organism evidence="3 4">
    <name type="scientific">Azospirillum doebereinerae</name>
    <dbReference type="NCBI Taxonomy" id="92933"/>
    <lineage>
        <taxon>Bacteria</taxon>
        <taxon>Pseudomonadati</taxon>
        <taxon>Pseudomonadota</taxon>
        <taxon>Alphaproteobacteria</taxon>
        <taxon>Rhodospirillales</taxon>
        <taxon>Azospirillaceae</taxon>
        <taxon>Azospirillum</taxon>
    </lineage>
</organism>
<comment type="caution">
    <text evidence="3">The sequence shown here is derived from an EMBL/GenBank/DDBJ whole genome shotgun (WGS) entry which is preliminary data.</text>
</comment>
<dbReference type="Proteomes" id="UP000280346">
    <property type="component" value="Unassembled WGS sequence"/>
</dbReference>
<reference evidence="3 4" key="1">
    <citation type="submission" date="2018-12" db="EMBL/GenBank/DDBJ databases">
        <authorList>
            <person name="Yang Y."/>
        </authorList>
    </citation>
    <scope>NUCLEOTIDE SEQUENCE [LARGE SCALE GENOMIC DNA]</scope>
    <source>
        <strain evidence="3 4">GSF71</strain>
    </source>
</reference>
<evidence type="ECO:0000313" key="4">
    <source>
        <dbReference type="Proteomes" id="UP000280346"/>
    </source>
</evidence>
<evidence type="ECO:0000259" key="2">
    <source>
        <dbReference type="Pfam" id="PF00975"/>
    </source>
</evidence>
<protein>
    <submittedName>
        <fullName evidence="3">Thioesterase</fullName>
    </submittedName>
</protein>
<dbReference type="PANTHER" id="PTHR11487">
    <property type="entry name" value="THIOESTERASE"/>
    <property type="match status" value="1"/>
</dbReference>
<dbReference type="InterPro" id="IPR001031">
    <property type="entry name" value="Thioesterase"/>
</dbReference>